<dbReference type="InterPro" id="IPR012809">
    <property type="entry name" value="ECF_CbiQ"/>
</dbReference>
<dbReference type="OrthoDB" id="9815246at2"/>
<evidence type="ECO:0000256" key="2">
    <source>
        <dbReference type="ARBA" id="ARBA00022475"/>
    </source>
</evidence>
<dbReference type="CDD" id="cd16914">
    <property type="entry name" value="EcfT"/>
    <property type="match status" value="1"/>
</dbReference>
<organism evidence="6 7">
    <name type="scientific">Sporosarcina globispora</name>
    <name type="common">Bacillus globisporus</name>
    <dbReference type="NCBI Taxonomy" id="1459"/>
    <lineage>
        <taxon>Bacteria</taxon>
        <taxon>Bacillati</taxon>
        <taxon>Bacillota</taxon>
        <taxon>Bacilli</taxon>
        <taxon>Bacillales</taxon>
        <taxon>Caryophanaceae</taxon>
        <taxon>Sporosarcina</taxon>
    </lineage>
</organism>
<keyword evidence="3" id="KW-0812">Transmembrane</keyword>
<reference evidence="7" key="1">
    <citation type="submission" date="2015-07" db="EMBL/GenBank/DDBJ databases">
        <title>Fjat-10036 dsm4.</title>
        <authorList>
            <person name="Liu B."/>
            <person name="Wang J."/>
            <person name="Zhu Y."/>
            <person name="Liu G."/>
            <person name="Chen Q."/>
            <person name="Chen Z."/>
            <person name="Lan J."/>
            <person name="Che J."/>
            <person name="Ge C."/>
            <person name="Shi H."/>
            <person name="Pan Z."/>
            <person name="Liu X."/>
        </authorList>
    </citation>
    <scope>NUCLEOTIDE SEQUENCE [LARGE SCALE GENOMIC DNA]</scope>
    <source>
        <strain evidence="7">DSM 4</strain>
    </source>
</reference>
<keyword evidence="5" id="KW-0472">Membrane</keyword>
<dbReference type="GO" id="GO:0006824">
    <property type="term" value="P:cobalt ion transport"/>
    <property type="evidence" value="ECO:0007669"/>
    <property type="project" value="InterPro"/>
</dbReference>
<dbReference type="Proteomes" id="UP000037109">
    <property type="component" value="Unassembled WGS sequence"/>
</dbReference>
<dbReference type="Pfam" id="PF02361">
    <property type="entry name" value="CbiQ"/>
    <property type="match status" value="1"/>
</dbReference>
<evidence type="ECO:0000256" key="3">
    <source>
        <dbReference type="ARBA" id="ARBA00022692"/>
    </source>
</evidence>
<accession>A0A0M0GJX2</accession>
<evidence type="ECO:0000313" key="7">
    <source>
        <dbReference type="Proteomes" id="UP000037109"/>
    </source>
</evidence>
<dbReference type="NCBIfam" id="TIGR02454">
    <property type="entry name" value="ECF_T_CbiQ"/>
    <property type="match status" value="1"/>
</dbReference>
<dbReference type="RefSeq" id="WP_053437425.1">
    <property type="nucleotide sequence ID" value="NZ_LGUF01000007.1"/>
</dbReference>
<dbReference type="InterPro" id="IPR052770">
    <property type="entry name" value="Cobalt_transport_CbiQ"/>
</dbReference>
<dbReference type="PANTHER" id="PTHR43723:SF1">
    <property type="entry name" value="COBALT TRANSPORT PROTEIN CBIQ"/>
    <property type="match status" value="1"/>
</dbReference>
<comment type="caution">
    <text evidence="6">The sequence shown here is derived from an EMBL/GenBank/DDBJ whole genome shotgun (WGS) entry which is preliminary data.</text>
</comment>
<comment type="subcellular location">
    <subcellularLocation>
        <location evidence="1">Cell membrane</location>
        <topology evidence="1">Multi-pass membrane protein</topology>
    </subcellularLocation>
</comment>
<dbReference type="InterPro" id="IPR003339">
    <property type="entry name" value="ABC/ECF_trnsptr_transmembrane"/>
</dbReference>
<keyword evidence="7" id="KW-1185">Reference proteome</keyword>
<dbReference type="AlphaFoldDB" id="A0A0M0GJX2"/>
<evidence type="ECO:0008006" key="8">
    <source>
        <dbReference type="Google" id="ProtNLM"/>
    </source>
</evidence>
<dbReference type="PANTHER" id="PTHR43723">
    <property type="entry name" value="COBALT TRANSPORT PROTEIN CBIQ"/>
    <property type="match status" value="1"/>
</dbReference>
<sequence>MIKIDYYAYTSGLKDVHPVEKVSFALTFLLFTIITKNIWVAGFTFTVMSIGVIFKADIPLKAYLKLLSVPFAFLITSLVAILFSFTPIDQIDLEVLWVKKFGPWQIYVSPYNVNQAYQLTATVLASVSCLYFLVLSTPLHQLVWVLKKAKLPIVFIELIGLTYRFIFVYLENMHEIYIAQSSRLGYQNYQSWIKSVSQLIASLFIKSIRSAKELQIAIDSRGGDEHLFDVELMMDYSQKHFIMIIISFVSLLIIFMMT</sequence>
<evidence type="ECO:0000256" key="4">
    <source>
        <dbReference type="ARBA" id="ARBA00022989"/>
    </source>
</evidence>
<proteinExistence type="predicted"/>
<evidence type="ECO:0000313" key="6">
    <source>
        <dbReference type="EMBL" id="KON90053.1"/>
    </source>
</evidence>
<gene>
    <name evidence="6" type="ORF">AF332_26760</name>
</gene>
<dbReference type="STRING" id="1459.AF332_26760"/>
<name>A0A0M0GJX2_SPOGL</name>
<evidence type="ECO:0000256" key="1">
    <source>
        <dbReference type="ARBA" id="ARBA00004651"/>
    </source>
</evidence>
<protein>
    <recommendedName>
        <fullName evidence="8">Cobalt ABC transporter permease</fullName>
    </recommendedName>
</protein>
<keyword evidence="2" id="KW-1003">Cell membrane</keyword>
<dbReference type="EMBL" id="LGUF01000007">
    <property type="protein sequence ID" value="KON90053.1"/>
    <property type="molecule type" value="Genomic_DNA"/>
</dbReference>
<dbReference type="GO" id="GO:0043190">
    <property type="term" value="C:ATP-binding cassette (ABC) transporter complex"/>
    <property type="evidence" value="ECO:0007669"/>
    <property type="project" value="InterPro"/>
</dbReference>
<dbReference type="PATRIC" id="fig|1459.3.peg.5888"/>
<keyword evidence="4" id="KW-1133">Transmembrane helix</keyword>
<evidence type="ECO:0000256" key="5">
    <source>
        <dbReference type="ARBA" id="ARBA00023136"/>
    </source>
</evidence>